<dbReference type="RefSeq" id="WP_111744429.1">
    <property type="nucleotide sequence ID" value="NZ_CM009972.1"/>
</dbReference>
<dbReference type="Proteomes" id="UP000249579">
    <property type="component" value="Plasmid pZKMB1"/>
</dbReference>
<protein>
    <recommendedName>
        <fullName evidence="3">DUF3847 domain-containing protein</fullName>
    </recommendedName>
</protein>
<dbReference type="AlphaFoldDB" id="A0A328A015"/>
<evidence type="ECO:0008006" key="3">
    <source>
        <dbReference type="Google" id="ProtNLM"/>
    </source>
</evidence>
<geneLocation type="plasmid" evidence="2">
    <name>pzkmb1</name>
</geneLocation>
<proteinExistence type="predicted"/>
<gene>
    <name evidence="1" type="ORF">BHX94_12295</name>
</gene>
<accession>A0A328A015</accession>
<keyword evidence="1" id="KW-0614">Plasmid</keyword>
<organism evidence="1 2">
    <name type="scientific">Macrococcoides bohemicum</name>
    <dbReference type="NCBI Taxonomy" id="1903056"/>
    <lineage>
        <taxon>Bacteria</taxon>
        <taxon>Bacillati</taxon>
        <taxon>Bacillota</taxon>
        <taxon>Bacilli</taxon>
        <taxon>Bacillales</taxon>
        <taxon>Staphylococcaceae</taxon>
        <taxon>Macrococcoides</taxon>
    </lineage>
</organism>
<evidence type="ECO:0000313" key="2">
    <source>
        <dbReference type="Proteomes" id="UP000249579"/>
    </source>
</evidence>
<comment type="caution">
    <text evidence="1">The sequence shown here is derived from an EMBL/GenBank/DDBJ whole genome shotgun (WGS) entry which is preliminary data.</text>
</comment>
<dbReference type="EMBL" id="PZJG01000030">
    <property type="protein sequence ID" value="RAK47855.1"/>
    <property type="molecule type" value="Genomic_DNA"/>
</dbReference>
<sequence>MSNEKLNSLIAKKNRIELSINKENNQARKERTRRLIQKGALLEKYFELDEKSVEETEELLKIFSSYINENKPKKFKKEE</sequence>
<evidence type="ECO:0000313" key="1">
    <source>
        <dbReference type="EMBL" id="RAK47855.1"/>
    </source>
</evidence>
<reference evidence="1 2" key="1">
    <citation type="journal article" date="2018" name="Front. Microbiol.">
        <title>Description and Comparative Genomics of Macrococcus caseolyticus subsp. hominis subsp. nov., Macrococcus goetzii sp. nov., Macrococcus epidermidis sp. nov., and Macrococcus bohemicus sp. nov., Novel Macrococci From Human Clinical Material With Virulence Potential and Suspected Uptake of Foreign DNA by Natural Transformation.</title>
        <authorList>
            <person name="Maslanova I."/>
            <person name="Wertheimer Z."/>
            <person name="Sedlacek I."/>
            <person name="Svec P."/>
            <person name="Indrakova A."/>
            <person name="Kovarovic V."/>
            <person name="Schumann P."/>
            <person name="Sproer C."/>
            <person name="Kralova S."/>
            <person name="Sedo O."/>
            <person name="Kristofova L."/>
            <person name="Vrbovska V."/>
            <person name="Fuzik T."/>
            <person name="Petras P."/>
            <person name="Zdrahal Z."/>
            <person name="Ruzickova V."/>
            <person name="Doskar J."/>
            <person name="Pantucek R."/>
        </authorList>
    </citation>
    <scope>NUCLEOTIDE SEQUENCE [LARGE SCALE GENOMIC DNA]</scope>
    <source>
        <strain evidence="1 2">03/115</strain>
        <plasmid evidence="1">pZKMB1</plasmid>
    </source>
</reference>
<name>A0A328A015_9STAP</name>
<dbReference type="OrthoDB" id="2065751at2"/>